<dbReference type="PANTHER" id="PTHR46795:SF3">
    <property type="entry name" value="ABC TRANSPORTER PERMEASE"/>
    <property type="match status" value="1"/>
</dbReference>
<dbReference type="RefSeq" id="WP_037602162.1">
    <property type="nucleotide sequence ID" value="NZ_CP020451.2"/>
</dbReference>
<comment type="caution">
    <text evidence="8">The sequence shown here is derived from an EMBL/GenBank/DDBJ whole genome shotgun (WGS) entry which is preliminary data.</text>
</comment>
<evidence type="ECO:0000256" key="3">
    <source>
        <dbReference type="ARBA" id="ARBA00022692"/>
    </source>
</evidence>
<evidence type="ECO:0000256" key="2">
    <source>
        <dbReference type="ARBA" id="ARBA00022475"/>
    </source>
</evidence>
<dbReference type="InterPro" id="IPR003838">
    <property type="entry name" value="ABC3_permease_C"/>
</dbReference>
<feature type="transmembrane region" description="Helical" evidence="6">
    <location>
        <begin position="283"/>
        <end position="308"/>
    </location>
</feature>
<feature type="transmembrane region" description="Helical" evidence="6">
    <location>
        <begin position="153"/>
        <end position="175"/>
    </location>
</feature>
<feature type="transmembrane region" description="Helical" evidence="6">
    <location>
        <begin position="633"/>
        <end position="656"/>
    </location>
</feature>
<feature type="transmembrane region" description="Helical" evidence="6">
    <location>
        <begin position="538"/>
        <end position="563"/>
    </location>
</feature>
<reference evidence="9" key="2">
    <citation type="submission" date="2023-01" db="EMBL/GenBank/DDBJ databases">
        <title>Human gut microbiome strain richness.</title>
        <authorList>
            <person name="Chen-Liaw A."/>
        </authorList>
    </citation>
    <scope>NUCLEOTIDE SEQUENCE</scope>
    <source>
        <strain evidence="9">1001095st1_G4_1001095IJ_161003</strain>
    </source>
</reference>
<dbReference type="Pfam" id="PF02687">
    <property type="entry name" value="FtsX"/>
    <property type="match status" value="1"/>
</dbReference>
<proteinExistence type="inferred from homology"/>
<dbReference type="EMBL" id="JAQMJT010000007">
    <property type="protein sequence ID" value="MDB8614154.1"/>
    <property type="molecule type" value="Genomic_DNA"/>
</dbReference>
<sequence>MFRLTNRLALSNLIKNRKLYYPYTLATILVIAITYIFTSLTLNSHLDDLPGADAIKMVLGLGLGIVALSSGIIVLYANSFVMKNRSKELGLYSVLGLEKRHLFSMILKETMIMGFVTLLLGIGVGALFDKLIYAFLQRLIGESTGLVSTFQVMTIPIVLVIFACIFSLLVLVNGFRLLRLNPLQLTKDGLKGEKKGRFLVIQTLLGLGTMGYGYYLALSVQNPVTAIISFFLAVLLVILGTYLLFNAGTTVVLQLLKKKKSYYYKPNNMISISNLVFRMKKNAVGLATIAILSSMVLVTLVGAASIYAGKKDYLASAAPHEYSVTGTNVDVTSTQKVMDDFLSQSGNQVNRKTEVTYLYFGIKEQEKNKLTIFSENERKVLPKSVFLVFSQATYKQLTGKDLNLTSNQVGLFTKNKILKDQKSVSINGQNYQIQESLNDFIKGKVPNIFTTIVSDYSYLVVPDMDNFKESIKGTATTQSTYVGVNVKDPTHEAKKNSDLLDKLTDKETQQLAGQTTGVPGPNLTANSRYDVEGMLNGFVGGTLFIGIFLSIIFMLGTVLVIYYKQISEGYEDRERFVILQKIGLDDQQVKKTIRKQVLTVFFLPLIFAFTHLAFAYHMISLIVRVIGVLNPNLMLVVTIIVCGVFFLAYVLVFALTSRSYRRIVSM</sequence>
<feature type="transmembrane region" description="Helical" evidence="6">
    <location>
        <begin position="20"/>
        <end position="37"/>
    </location>
</feature>
<dbReference type="InterPro" id="IPR052536">
    <property type="entry name" value="ABC-4_Integral_Memb_Prot"/>
</dbReference>
<feature type="transmembrane region" description="Helical" evidence="6">
    <location>
        <begin position="57"/>
        <end position="77"/>
    </location>
</feature>
<evidence type="ECO:0000259" key="7">
    <source>
        <dbReference type="Pfam" id="PF02687"/>
    </source>
</evidence>
<keyword evidence="4 6" id="KW-1133">Transmembrane helix</keyword>
<dbReference type="PIRSF" id="PIRSF018968">
    <property type="entry name" value="ABC_permease_BceB"/>
    <property type="match status" value="1"/>
</dbReference>
<dbReference type="AlphaFoldDB" id="A0A074JKR9"/>
<feature type="transmembrane region" description="Helical" evidence="6">
    <location>
        <begin position="600"/>
        <end position="627"/>
    </location>
</feature>
<name>A0A074JKR9_STRSL</name>
<feature type="transmembrane region" description="Helical" evidence="6">
    <location>
        <begin position="110"/>
        <end position="133"/>
    </location>
</feature>
<keyword evidence="3 6" id="KW-0812">Transmembrane</keyword>
<gene>
    <name evidence="8" type="ORF">DL07_03180</name>
    <name evidence="9" type="ORF">PNU26_07070</name>
</gene>
<comment type="similarity">
    <text evidence="6">Belongs to the ABC-4 integral membrane protein family.</text>
</comment>
<accession>A0A074JKR9</accession>
<dbReference type="Proteomes" id="UP001210204">
    <property type="component" value="Unassembled WGS sequence"/>
</dbReference>
<feature type="domain" description="ABC3 transporter permease C-terminal" evidence="7">
    <location>
        <begin position="63"/>
        <end position="182"/>
    </location>
</feature>
<evidence type="ECO:0000256" key="4">
    <source>
        <dbReference type="ARBA" id="ARBA00022989"/>
    </source>
</evidence>
<dbReference type="GO" id="GO:0055085">
    <property type="term" value="P:transmembrane transport"/>
    <property type="evidence" value="ECO:0007669"/>
    <property type="project" value="UniProtKB-UniRule"/>
</dbReference>
<dbReference type="InterPro" id="IPR027022">
    <property type="entry name" value="ABC_permease_BceB-typ"/>
</dbReference>
<evidence type="ECO:0000256" key="5">
    <source>
        <dbReference type="ARBA" id="ARBA00023136"/>
    </source>
</evidence>
<reference evidence="8 10" key="1">
    <citation type="submission" date="2014-04" db="EMBL/GenBank/DDBJ databases">
        <title>Variable characteristics of bacteriocin-producing Streptococcus salivarius strains isolated from Malaysian subjects.</title>
        <authorList>
            <person name="Philip K."/>
            <person name="Barbour A."/>
        </authorList>
    </citation>
    <scope>NUCLEOTIDE SEQUENCE [LARGE SCALE GENOMIC DNA]</scope>
    <source>
        <strain evidence="8 10">NU10</strain>
    </source>
</reference>
<feature type="transmembrane region" description="Helical" evidence="6">
    <location>
        <begin position="196"/>
        <end position="215"/>
    </location>
</feature>
<protein>
    <submittedName>
        <fullName evidence="8 9">ABC transporter permease</fullName>
    </submittedName>
</protein>
<dbReference type="PANTHER" id="PTHR46795">
    <property type="entry name" value="ABC TRANSPORTER PERMEASE-RELATED-RELATED"/>
    <property type="match status" value="1"/>
</dbReference>
<evidence type="ECO:0000256" key="6">
    <source>
        <dbReference type="PIRNR" id="PIRNR018968"/>
    </source>
</evidence>
<comment type="subcellular location">
    <subcellularLocation>
        <location evidence="1 6">Cell membrane</location>
        <topology evidence="1 6">Multi-pass membrane protein</topology>
    </subcellularLocation>
</comment>
<evidence type="ECO:0000313" key="10">
    <source>
        <dbReference type="Proteomes" id="UP000027855"/>
    </source>
</evidence>
<evidence type="ECO:0000256" key="1">
    <source>
        <dbReference type="ARBA" id="ARBA00004651"/>
    </source>
</evidence>
<organism evidence="8 10">
    <name type="scientific">Streptococcus salivarius</name>
    <dbReference type="NCBI Taxonomy" id="1304"/>
    <lineage>
        <taxon>Bacteria</taxon>
        <taxon>Bacillati</taxon>
        <taxon>Bacillota</taxon>
        <taxon>Bacilli</taxon>
        <taxon>Lactobacillales</taxon>
        <taxon>Streptococcaceae</taxon>
        <taxon>Streptococcus</taxon>
    </lineage>
</organism>
<dbReference type="GO" id="GO:0005886">
    <property type="term" value="C:plasma membrane"/>
    <property type="evidence" value="ECO:0007669"/>
    <property type="project" value="UniProtKB-SubCell"/>
</dbReference>
<keyword evidence="6" id="KW-0813">Transport</keyword>
<keyword evidence="2 6" id="KW-1003">Cell membrane</keyword>
<evidence type="ECO:0000313" key="9">
    <source>
        <dbReference type="EMBL" id="MDB8614154.1"/>
    </source>
</evidence>
<keyword evidence="5 6" id="KW-0472">Membrane</keyword>
<dbReference type="EMBL" id="JJMT01000015">
    <property type="protein sequence ID" value="KEO44885.1"/>
    <property type="molecule type" value="Genomic_DNA"/>
</dbReference>
<evidence type="ECO:0000313" key="8">
    <source>
        <dbReference type="EMBL" id="KEO44885.1"/>
    </source>
</evidence>
<dbReference type="Proteomes" id="UP000027855">
    <property type="component" value="Unassembled WGS sequence"/>
</dbReference>
<feature type="transmembrane region" description="Helical" evidence="6">
    <location>
        <begin position="227"/>
        <end position="256"/>
    </location>
</feature>